<dbReference type="CDD" id="cd01670">
    <property type="entry name" value="Death"/>
    <property type="match status" value="1"/>
</dbReference>
<dbReference type="AlphaFoldDB" id="A0A1X7UWF4"/>
<proteinExistence type="predicted"/>
<evidence type="ECO:0000313" key="2">
    <source>
        <dbReference type="EnsemblMetazoa" id="Aqu2.1.31864_001"/>
    </source>
</evidence>
<evidence type="ECO:0008006" key="3">
    <source>
        <dbReference type="Google" id="ProtNLM"/>
    </source>
</evidence>
<evidence type="ECO:0000256" key="1">
    <source>
        <dbReference type="SAM" id="MobiDB-lite"/>
    </source>
</evidence>
<dbReference type="OrthoDB" id="118550at2759"/>
<reference evidence="2" key="1">
    <citation type="submission" date="2017-05" db="UniProtKB">
        <authorList>
            <consortium name="EnsemblMetazoa"/>
        </authorList>
    </citation>
    <scope>IDENTIFICATION</scope>
</reference>
<accession>A0A1X7UWF4</accession>
<name>A0A1X7UWF4_AMPQE</name>
<dbReference type="PANTHER" id="PTHR14690">
    <property type="entry name" value="IQ MOTIF CONTAINING WITH AAA DOMAIN 1"/>
    <property type="match status" value="1"/>
</dbReference>
<dbReference type="PANTHER" id="PTHR14690:SF0">
    <property type="entry name" value="IQ MOTIF CONTAINING WITH AAA DOMAIN 1"/>
    <property type="match status" value="1"/>
</dbReference>
<sequence>MELCEEISPSFLRMTNLHELVVEEEEEGGRERRGERLLHFPCLLCTDRPDEMTSEVYQFGWCLQCTSKHHFFPPRYFHVLSLRLAYKMALPQEDDKLKRCCTFWKNGFYWSNGHGVGSLVEIVDESQCVLVMMSYEKGYSDKMVSLRRDVIGKVMSIYKESCPSLEVKEFIIDPKELAYPVNTPRERTVYSVKAVMSAIVKREEFLVNATGTRRTGLKEILADESLSDISNLSLLGGRDIKEVIGITEEFKTALTPIKLDIKDLDIVIEELTILNHLPCHIWHDLGLQLGLYQPTLEDINEDNNGDSKKCFRQCMSAWLRGEDKAMSPDMQWKSLILKHGGHVTDGFDMSSLAKISDGYTPGHMITAITQVLTERRMQQLRKCPLTTAEFIPFLTKIDPIYREEEEAYKTLILSFFSRDTADQLVYRYEKAKKEVRPPPPPVKSVHAIANATKPISQASISRQLKAIYKKLGPPDEEQEEEEEEEDGDLDESLSDLEEDFQIMMSGLRK</sequence>
<protein>
    <recommendedName>
        <fullName evidence="3">Death domain-containing protein</fullName>
    </recommendedName>
</protein>
<feature type="compositionally biased region" description="Acidic residues" evidence="1">
    <location>
        <begin position="474"/>
        <end position="496"/>
    </location>
</feature>
<feature type="region of interest" description="Disordered" evidence="1">
    <location>
        <begin position="469"/>
        <end position="496"/>
    </location>
</feature>
<dbReference type="Gene3D" id="1.10.533.10">
    <property type="entry name" value="Death Domain, Fas"/>
    <property type="match status" value="1"/>
</dbReference>
<dbReference type="InterPro" id="IPR011029">
    <property type="entry name" value="DEATH-like_dom_sf"/>
</dbReference>
<dbReference type="InterPro" id="IPR052267">
    <property type="entry name" value="N-DRC_Component"/>
</dbReference>
<dbReference type="EnsemblMetazoa" id="Aqu2.1.31864_001">
    <property type="protein sequence ID" value="Aqu2.1.31864_001"/>
    <property type="gene ID" value="Aqu2.1.31864"/>
</dbReference>
<organism evidence="2">
    <name type="scientific">Amphimedon queenslandica</name>
    <name type="common">Sponge</name>
    <dbReference type="NCBI Taxonomy" id="400682"/>
    <lineage>
        <taxon>Eukaryota</taxon>
        <taxon>Metazoa</taxon>
        <taxon>Porifera</taxon>
        <taxon>Demospongiae</taxon>
        <taxon>Heteroscleromorpha</taxon>
        <taxon>Haplosclerida</taxon>
        <taxon>Niphatidae</taxon>
        <taxon>Amphimedon</taxon>
    </lineage>
</organism>
<dbReference type="InParanoid" id="A0A1X7UWF4"/>